<dbReference type="Pfam" id="PF11204">
    <property type="entry name" value="DUF2985"/>
    <property type="match status" value="1"/>
</dbReference>
<feature type="compositionally biased region" description="Polar residues" evidence="1">
    <location>
        <begin position="112"/>
        <end position="131"/>
    </location>
</feature>
<evidence type="ECO:0000313" key="3">
    <source>
        <dbReference type="EMBL" id="CAF9943532.1"/>
    </source>
</evidence>
<keyword evidence="2" id="KW-0472">Membrane</keyword>
<dbReference type="EMBL" id="CAJPDR010001088">
    <property type="protein sequence ID" value="CAF9943532.1"/>
    <property type="molecule type" value="Genomic_DNA"/>
</dbReference>
<evidence type="ECO:0000256" key="1">
    <source>
        <dbReference type="SAM" id="MobiDB-lite"/>
    </source>
</evidence>
<feature type="transmembrane region" description="Helical" evidence="2">
    <location>
        <begin position="476"/>
        <end position="498"/>
    </location>
</feature>
<evidence type="ECO:0000313" key="4">
    <source>
        <dbReference type="Proteomes" id="UP000664203"/>
    </source>
</evidence>
<organism evidence="3 4">
    <name type="scientific">Alectoria fallacina</name>
    <dbReference type="NCBI Taxonomy" id="1903189"/>
    <lineage>
        <taxon>Eukaryota</taxon>
        <taxon>Fungi</taxon>
        <taxon>Dikarya</taxon>
        <taxon>Ascomycota</taxon>
        <taxon>Pezizomycotina</taxon>
        <taxon>Lecanoromycetes</taxon>
        <taxon>OSLEUM clade</taxon>
        <taxon>Lecanoromycetidae</taxon>
        <taxon>Lecanorales</taxon>
        <taxon>Lecanorineae</taxon>
        <taxon>Parmeliaceae</taxon>
        <taxon>Alectoria</taxon>
    </lineage>
</organism>
<dbReference type="PANTHER" id="PTHR35872:SF1">
    <property type="entry name" value="ALPHA-L-RHAMNOSIDASE C"/>
    <property type="match status" value="1"/>
</dbReference>
<dbReference type="OrthoDB" id="6407410at2759"/>
<dbReference type="InterPro" id="IPR021369">
    <property type="entry name" value="DUF2985"/>
</dbReference>
<feature type="transmembrane region" description="Helical" evidence="2">
    <location>
        <begin position="378"/>
        <end position="395"/>
    </location>
</feature>
<keyword evidence="2" id="KW-0812">Transmembrane</keyword>
<feature type="region of interest" description="Disordered" evidence="1">
    <location>
        <begin position="1"/>
        <end position="259"/>
    </location>
</feature>
<sequence length="584" mass="64478">MASYDHPSTMARDSGANSPPPRTPLSALEGMDDTKTRNRSSTASSGRVRSASLRFLESSPPVGMWQATGNALAQAPTPGEIRNGSFSHDGWDREMQRRTSTVSEESMRRLSRTNSAQTPGSLQRQQTNTNPLDAHDEAADEGSPVSPTVQRGTFSSQGTTSQATRAPQRPTATEDDDDDPFSKFVGRGKIDNQSYVRKPETTNSGKAAQSKMSADPYAVPDDDEDVDPPGERDTSRRLPKKFKDPAGEPVSMTGGKREKLFTITTGTARPSSSSSASKELGPDADGIYPNGYKFPPKHTWGEATKIGLKAFWKFTITPLGFLIVLYGLNVVAWGGMLFLLLIGGGQEFMCYPPGSHGKKECNNINSPRRIWIEIDSQILNALFCVTGFGLIPWRFRDFYYLMKFRVRHDESALRRLAGIHRGWFRLAGSQDLPTDPDVPIDDPENNPAIPLPPSKIPDSPLTGIRAPATRMWRLDYVIWAFVLNTFLQGVLSGFMWGFNRYKRPSWSTGTFVALACIVAGLGGLMSFQEGKRVKKFEGIPVKEEEMLVDVERDVIDGEKEQKKGMRKEKTRTEEKGSAPEVGVQ</sequence>
<reference evidence="3" key="1">
    <citation type="submission" date="2021-03" db="EMBL/GenBank/DDBJ databases">
        <authorList>
            <person name="Tagirdzhanova G."/>
        </authorList>
    </citation>
    <scope>NUCLEOTIDE SEQUENCE</scope>
</reference>
<keyword evidence="2" id="KW-1133">Transmembrane helix</keyword>
<protein>
    <submittedName>
        <fullName evidence="3">Uncharacterized protein</fullName>
    </submittedName>
</protein>
<feature type="region of interest" description="Disordered" evidence="1">
    <location>
        <begin position="558"/>
        <end position="584"/>
    </location>
</feature>
<feature type="transmembrane region" description="Helical" evidence="2">
    <location>
        <begin position="510"/>
        <end position="527"/>
    </location>
</feature>
<feature type="compositionally biased region" description="Basic and acidic residues" evidence="1">
    <location>
        <begin position="229"/>
        <end position="246"/>
    </location>
</feature>
<feature type="compositionally biased region" description="Polar residues" evidence="1">
    <location>
        <begin position="145"/>
        <end position="165"/>
    </location>
</feature>
<dbReference type="Proteomes" id="UP000664203">
    <property type="component" value="Unassembled WGS sequence"/>
</dbReference>
<gene>
    <name evidence="3" type="ORF">ALECFALPRED_000551</name>
</gene>
<accession>A0A8H3PKQ4</accession>
<proteinExistence type="predicted"/>
<feature type="transmembrane region" description="Helical" evidence="2">
    <location>
        <begin position="319"/>
        <end position="342"/>
    </location>
</feature>
<dbReference type="PANTHER" id="PTHR35872">
    <property type="entry name" value="INTEGRAL MEMBRANE PROTEIN (AFU_ORTHOLOGUE AFUA_5G07110)"/>
    <property type="match status" value="1"/>
</dbReference>
<dbReference type="AlphaFoldDB" id="A0A8H3PKQ4"/>
<keyword evidence="4" id="KW-1185">Reference proteome</keyword>
<name>A0A8H3PKQ4_9LECA</name>
<feature type="compositionally biased region" description="Polar residues" evidence="1">
    <location>
        <begin position="191"/>
        <end position="212"/>
    </location>
</feature>
<evidence type="ECO:0000256" key="2">
    <source>
        <dbReference type="SAM" id="Phobius"/>
    </source>
</evidence>
<comment type="caution">
    <text evidence="3">The sequence shown here is derived from an EMBL/GenBank/DDBJ whole genome shotgun (WGS) entry which is preliminary data.</text>
</comment>